<feature type="domain" description="CBS" evidence="4">
    <location>
        <begin position="543"/>
        <end position="604"/>
    </location>
</feature>
<evidence type="ECO:0000256" key="1">
    <source>
        <dbReference type="ARBA" id="ARBA00022737"/>
    </source>
</evidence>
<feature type="repeat" description="PPR" evidence="3">
    <location>
        <begin position="218"/>
        <end position="252"/>
    </location>
</feature>
<dbReference type="InterPro" id="IPR044781">
    <property type="entry name" value="At5g10690-like"/>
</dbReference>
<dbReference type="EMBL" id="JBDFQZ010000008">
    <property type="protein sequence ID" value="KAK9699692.1"/>
    <property type="molecule type" value="Genomic_DNA"/>
</dbReference>
<protein>
    <recommendedName>
        <fullName evidence="4">CBS domain-containing protein</fullName>
    </recommendedName>
</protein>
<dbReference type="PROSITE" id="PS51371">
    <property type="entry name" value="CBS"/>
    <property type="match status" value="1"/>
</dbReference>
<dbReference type="NCBIfam" id="TIGR00756">
    <property type="entry name" value="PPR"/>
    <property type="match status" value="4"/>
</dbReference>
<keyword evidence="2" id="KW-0129">CBS domain</keyword>
<dbReference type="PANTHER" id="PTHR47581:SF2">
    <property type="entry name" value="OS09G0431600 PROTEIN"/>
    <property type="match status" value="1"/>
</dbReference>
<dbReference type="AlphaFoldDB" id="A0AAW1J8G4"/>
<dbReference type="Pfam" id="PF00571">
    <property type="entry name" value="CBS"/>
    <property type="match status" value="2"/>
</dbReference>
<gene>
    <name evidence="5" type="ORF">RND81_08G189400</name>
</gene>
<dbReference type="Pfam" id="PF01535">
    <property type="entry name" value="PPR"/>
    <property type="match status" value="1"/>
</dbReference>
<dbReference type="Gene3D" id="3.10.580.10">
    <property type="entry name" value="CBS-domain"/>
    <property type="match status" value="1"/>
</dbReference>
<name>A0AAW1J8G4_SAPOF</name>
<proteinExistence type="predicted"/>
<evidence type="ECO:0000259" key="4">
    <source>
        <dbReference type="PROSITE" id="PS51371"/>
    </source>
</evidence>
<sequence>MYNQVCNFLPYNSIIPISIKYPLFSTLYNGRINVFYVNNSCNSTFNYNQNYSNNNNNNNNFILKNSRKSNLKRLTSRIVQLTRRKQLHQVFEEIEVAKRRYGGLNTIVMNAVLEACVHCGDIESALKLFDEMSNSRSCLVDNVSYGTLLKGLGKARRIDEAFQFLEAVERGDAVGNPKLSVPLLHGLLNALVDAGDLRRASGLLARYGYVFHESGSPSTLIYNLLMKGYINIGSSEAALTVRDEMLRQGIKPDKLSYNTLILAAVKSGRLDAAMEFWVEMKEAASKYNSYDLFPDNITYTTLLKGAELAKDLNLVSNILMEMKASQALYVDRIAYTALLDALLSCGSITGALCIFGEITKKAGEKSNLRPKPHLYLSLMRALAGRGDFLTVKNLHSRMWLDCSGTVTSAAQEEADHLLMEAALNAGQVEVAVGILTRVNARWKGLSWTSAGGLAAVRLEALLGLDRSILHPYFLPQVSVDDPVENIMIPFEETSPLQATSELNKVMMRFLKESVLPVVDDYGNCVGLLHREDCTELNLPVSTMMRSPPPCVTATTSAGRVIDLILEKRYKMVIVVKHSAMYGSRAVGVFTLDQLCKLIDMPVSMIPWQTTSLFVRPN</sequence>
<feature type="repeat" description="PPR" evidence="3">
    <location>
        <begin position="105"/>
        <end position="139"/>
    </location>
</feature>
<dbReference type="Pfam" id="PF13041">
    <property type="entry name" value="PPR_2"/>
    <property type="match status" value="2"/>
</dbReference>
<dbReference type="InterPro" id="IPR011990">
    <property type="entry name" value="TPR-like_helical_dom_sf"/>
</dbReference>
<evidence type="ECO:0000313" key="5">
    <source>
        <dbReference type="EMBL" id="KAK9699692.1"/>
    </source>
</evidence>
<dbReference type="PANTHER" id="PTHR47581">
    <property type="entry name" value="OS09G0431600 PROTEIN"/>
    <property type="match status" value="1"/>
</dbReference>
<feature type="repeat" description="PPR" evidence="3">
    <location>
        <begin position="253"/>
        <end position="287"/>
    </location>
</feature>
<dbReference type="Gene3D" id="1.25.40.10">
    <property type="entry name" value="Tetratricopeptide repeat domain"/>
    <property type="match status" value="3"/>
</dbReference>
<dbReference type="CDD" id="cd02205">
    <property type="entry name" value="CBS_pair_SF"/>
    <property type="match status" value="1"/>
</dbReference>
<dbReference type="PROSITE" id="PS51375">
    <property type="entry name" value="PPR"/>
    <property type="match status" value="4"/>
</dbReference>
<evidence type="ECO:0000313" key="6">
    <source>
        <dbReference type="Proteomes" id="UP001443914"/>
    </source>
</evidence>
<dbReference type="Proteomes" id="UP001443914">
    <property type="component" value="Unassembled WGS sequence"/>
</dbReference>
<dbReference type="InterPro" id="IPR000644">
    <property type="entry name" value="CBS_dom"/>
</dbReference>
<keyword evidence="6" id="KW-1185">Reference proteome</keyword>
<reference evidence="5" key="1">
    <citation type="submission" date="2024-03" db="EMBL/GenBank/DDBJ databases">
        <title>WGS assembly of Saponaria officinalis var. Norfolk2.</title>
        <authorList>
            <person name="Jenkins J."/>
            <person name="Shu S."/>
            <person name="Grimwood J."/>
            <person name="Barry K."/>
            <person name="Goodstein D."/>
            <person name="Schmutz J."/>
            <person name="Leebens-Mack J."/>
            <person name="Osbourn A."/>
        </authorList>
    </citation>
    <scope>NUCLEOTIDE SEQUENCE [LARGE SCALE GENOMIC DNA]</scope>
    <source>
        <strain evidence="5">JIC</strain>
    </source>
</reference>
<dbReference type="SUPFAM" id="SSF54631">
    <property type="entry name" value="CBS-domain pair"/>
    <property type="match status" value="1"/>
</dbReference>
<evidence type="ECO:0000256" key="3">
    <source>
        <dbReference type="PROSITE-ProRule" id="PRU00708"/>
    </source>
</evidence>
<accession>A0AAW1J8G4</accession>
<feature type="repeat" description="PPR" evidence="3">
    <location>
        <begin position="141"/>
        <end position="175"/>
    </location>
</feature>
<dbReference type="InterPro" id="IPR046342">
    <property type="entry name" value="CBS_dom_sf"/>
</dbReference>
<organism evidence="5 6">
    <name type="scientific">Saponaria officinalis</name>
    <name type="common">Common soapwort</name>
    <name type="synonym">Lychnis saponaria</name>
    <dbReference type="NCBI Taxonomy" id="3572"/>
    <lineage>
        <taxon>Eukaryota</taxon>
        <taxon>Viridiplantae</taxon>
        <taxon>Streptophyta</taxon>
        <taxon>Embryophyta</taxon>
        <taxon>Tracheophyta</taxon>
        <taxon>Spermatophyta</taxon>
        <taxon>Magnoliopsida</taxon>
        <taxon>eudicotyledons</taxon>
        <taxon>Gunneridae</taxon>
        <taxon>Pentapetalae</taxon>
        <taxon>Caryophyllales</taxon>
        <taxon>Caryophyllaceae</taxon>
        <taxon>Caryophylleae</taxon>
        <taxon>Saponaria</taxon>
    </lineage>
</organism>
<comment type="caution">
    <text evidence="5">The sequence shown here is derived from an EMBL/GenBank/DDBJ whole genome shotgun (WGS) entry which is preliminary data.</text>
</comment>
<dbReference type="InterPro" id="IPR002885">
    <property type="entry name" value="PPR_rpt"/>
</dbReference>
<evidence type="ECO:0000256" key="2">
    <source>
        <dbReference type="PROSITE-ProRule" id="PRU00703"/>
    </source>
</evidence>
<dbReference type="Pfam" id="PF13812">
    <property type="entry name" value="PPR_3"/>
    <property type="match status" value="1"/>
</dbReference>
<keyword evidence="1" id="KW-0677">Repeat</keyword>